<gene>
    <name evidence="2" type="ORF">GCL60_04395</name>
</gene>
<dbReference type="OrthoDB" id="5293385at2"/>
<evidence type="ECO:0000256" key="1">
    <source>
        <dbReference type="SAM" id="Phobius"/>
    </source>
</evidence>
<reference evidence="2 3" key="1">
    <citation type="submission" date="2019-10" db="EMBL/GenBank/DDBJ databases">
        <title>New species of Slilvanegrellaceae.</title>
        <authorList>
            <person name="Pitt A."/>
            <person name="Hahn M.W."/>
        </authorList>
    </citation>
    <scope>NUCLEOTIDE SEQUENCE [LARGE SCALE GENOMIC DNA]</scope>
    <source>
        <strain evidence="2 3">SP-Ram-0.45-NSY-1</strain>
    </source>
</reference>
<dbReference type="InterPro" id="IPR012902">
    <property type="entry name" value="N_methyl_site"/>
</dbReference>
<keyword evidence="1" id="KW-1133">Transmembrane helix</keyword>
<sequence length="249" mass="28441">MNNSQNGFTLIEIILSISILATIGVLTINILSTQIDTREKVTAQNTAQHSINMAMERIYSDIQSAYITNPNDSNSLNTNIRPIIPQFSFKNENLIMSVKNYKSLIENSNQSNLAIVRYYIRPNPKDTKTMQLIRVVDTDMVEKIENTGVGVSEVLVPDLKEFSLSFWNGTEYQREWDSTANDTQGKLPKLVKIHLQSYFRQTNAEKQLTEVSPTTKQERRFIALDTIVYIMSTIGVQEMTTQSGDYKWQ</sequence>
<dbReference type="NCBIfam" id="TIGR02532">
    <property type="entry name" value="IV_pilin_GFxxxE"/>
    <property type="match status" value="1"/>
</dbReference>
<evidence type="ECO:0000313" key="3">
    <source>
        <dbReference type="Proteomes" id="UP000437748"/>
    </source>
</evidence>
<dbReference type="AlphaFoldDB" id="A0A6N6VUR7"/>
<keyword evidence="1" id="KW-0472">Membrane</keyword>
<proteinExistence type="predicted"/>
<protein>
    <submittedName>
        <fullName evidence="2">Prepilin-type N-terminal cleavage/methylation domain-containing protein</fullName>
    </submittedName>
</protein>
<dbReference type="Pfam" id="PF07963">
    <property type="entry name" value="N_methyl"/>
    <property type="match status" value="1"/>
</dbReference>
<feature type="transmembrane region" description="Helical" evidence="1">
    <location>
        <begin position="6"/>
        <end position="31"/>
    </location>
</feature>
<dbReference type="RefSeq" id="WP_153418724.1">
    <property type="nucleotide sequence ID" value="NZ_WFLM01000002.1"/>
</dbReference>
<dbReference type="InterPro" id="IPR045584">
    <property type="entry name" value="Pilin-like"/>
</dbReference>
<dbReference type="Proteomes" id="UP000437748">
    <property type="component" value="Unassembled WGS sequence"/>
</dbReference>
<accession>A0A6N6VUR7</accession>
<keyword evidence="1" id="KW-0812">Transmembrane</keyword>
<keyword evidence="3" id="KW-1185">Reference proteome</keyword>
<evidence type="ECO:0000313" key="2">
    <source>
        <dbReference type="EMBL" id="KAB8039499.1"/>
    </source>
</evidence>
<organism evidence="2 3">
    <name type="scientific">Silvanigrella paludirubra</name>
    <dbReference type="NCBI Taxonomy" id="2499159"/>
    <lineage>
        <taxon>Bacteria</taxon>
        <taxon>Pseudomonadati</taxon>
        <taxon>Bdellovibrionota</taxon>
        <taxon>Oligoflexia</taxon>
        <taxon>Silvanigrellales</taxon>
        <taxon>Silvanigrellaceae</taxon>
        <taxon>Silvanigrella</taxon>
    </lineage>
</organism>
<comment type="caution">
    <text evidence="2">The sequence shown here is derived from an EMBL/GenBank/DDBJ whole genome shotgun (WGS) entry which is preliminary data.</text>
</comment>
<dbReference type="SUPFAM" id="SSF54523">
    <property type="entry name" value="Pili subunits"/>
    <property type="match status" value="1"/>
</dbReference>
<dbReference type="EMBL" id="WFLM01000002">
    <property type="protein sequence ID" value="KAB8039499.1"/>
    <property type="molecule type" value="Genomic_DNA"/>
</dbReference>
<name>A0A6N6VUR7_9BACT</name>